<dbReference type="Gene3D" id="3.30.70.100">
    <property type="match status" value="2"/>
</dbReference>
<reference evidence="3 4" key="1">
    <citation type="submission" date="2018-04" db="EMBL/GenBank/DDBJ databases">
        <title>Genomic Encyclopedia of Archaeal and Bacterial Type Strains, Phase II (KMG-II): from individual species to whole genera.</title>
        <authorList>
            <person name="Goeker M."/>
        </authorList>
    </citation>
    <scope>NUCLEOTIDE SEQUENCE [LARGE SCALE GENOMIC DNA]</scope>
    <source>
        <strain evidence="3 4">DSM 100434</strain>
    </source>
</reference>
<gene>
    <name evidence="3" type="ORF">C8N42_1283</name>
</gene>
<organism evidence="3 4">
    <name type="scientific">Celeribacter persicus</name>
    <dbReference type="NCBI Taxonomy" id="1651082"/>
    <lineage>
        <taxon>Bacteria</taxon>
        <taxon>Pseudomonadati</taxon>
        <taxon>Pseudomonadota</taxon>
        <taxon>Alphaproteobacteria</taxon>
        <taxon>Rhodobacterales</taxon>
        <taxon>Roseobacteraceae</taxon>
        <taxon>Celeribacter</taxon>
    </lineage>
</organism>
<comment type="similarity">
    <text evidence="1">Belongs to the NipSnap family.</text>
</comment>
<evidence type="ECO:0000313" key="3">
    <source>
        <dbReference type="EMBL" id="PTQ66378.1"/>
    </source>
</evidence>
<feature type="domain" description="NIPSNAP" evidence="2">
    <location>
        <begin position="107"/>
        <end position="179"/>
    </location>
</feature>
<name>A0A2T5H472_9RHOB</name>
<dbReference type="RefSeq" id="WP_107818048.1">
    <property type="nucleotide sequence ID" value="NZ_QAOH01000028.1"/>
</dbReference>
<dbReference type="Proteomes" id="UP000244077">
    <property type="component" value="Unassembled WGS sequence"/>
</dbReference>
<dbReference type="InterPro" id="IPR011008">
    <property type="entry name" value="Dimeric_a/b-barrel"/>
</dbReference>
<dbReference type="EMBL" id="QAOH01000028">
    <property type="protein sequence ID" value="PTQ66378.1"/>
    <property type="molecule type" value="Genomic_DNA"/>
</dbReference>
<dbReference type="PANTHER" id="PTHR21017:SF17">
    <property type="entry name" value="PROTEIN NIPSNAP"/>
    <property type="match status" value="1"/>
</dbReference>
<keyword evidence="4" id="KW-1185">Reference proteome</keyword>
<dbReference type="AlphaFoldDB" id="A0A2T5H472"/>
<dbReference type="SUPFAM" id="SSF54909">
    <property type="entry name" value="Dimeric alpha+beta barrel"/>
    <property type="match status" value="2"/>
</dbReference>
<protein>
    <submittedName>
        <fullName evidence="3">NIPSNAP protein</fullName>
    </submittedName>
</protein>
<dbReference type="PANTHER" id="PTHR21017">
    <property type="entry name" value="NIPSNAP-RELATED"/>
    <property type="match status" value="1"/>
</dbReference>
<sequence>MIYEITTLALLPNRLGAVMPALGDVYGKAAPSGEMLGCFSVEFGALNRFYLLAKYENTEALFADRAKRLEDSDPYGITEHLGNVARTAYKPLSFSHDITTGDFGPFYEFRTYTIAPNGLAETEEAWAKVITERETMSPLLGIMGSLEGAPKKMVHIWPYKSIEERMKARAQASKVGIWPPPGGSNQLTSLTSELTVATAVSGLK</sequence>
<evidence type="ECO:0000313" key="4">
    <source>
        <dbReference type="Proteomes" id="UP000244077"/>
    </source>
</evidence>
<dbReference type="InterPro" id="IPR012577">
    <property type="entry name" value="NIPSNAP"/>
</dbReference>
<accession>A0A2T5H472</accession>
<evidence type="ECO:0000256" key="1">
    <source>
        <dbReference type="ARBA" id="ARBA00005291"/>
    </source>
</evidence>
<feature type="domain" description="NIPSNAP" evidence="2">
    <location>
        <begin position="3"/>
        <end position="95"/>
    </location>
</feature>
<dbReference type="InterPro" id="IPR051557">
    <property type="entry name" value="NipSnap_domain"/>
</dbReference>
<comment type="caution">
    <text evidence="3">The sequence shown here is derived from an EMBL/GenBank/DDBJ whole genome shotgun (WGS) entry which is preliminary data.</text>
</comment>
<evidence type="ECO:0000259" key="2">
    <source>
        <dbReference type="Pfam" id="PF07978"/>
    </source>
</evidence>
<dbReference type="OrthoDB" id="4124121at2"/>
<dbReference type="Pfam" id="PF07978">
    <property type="entry name" value="NIPSNAP"/>
    <property type="match status" value="2"/>
</dbReference>
<proteinExistence type="inferred from homology"/>